<evidence type="ECO:0000313" key="2">
    <source>
        <dbReference type="Proteomes" id="UP001417504"/>
    </source>
</evidence>
<gene>
    <name evidence="1" type="ORF">Sjap_013801</name>
</gene>
<protein>
    <submittedName>
        <fullName evidence="1">Uncharacterized protein</fullName>
    </submittedName>
</protein>
<dbReference type="PANTHER" id="PTHR13690:SF124">
    <property type="entry name" value="TRANSCRIPTION FACTOR RF2A"/>
    <property type="match status" value="1"/>
</dbReference>
<dbReference type="PANTHER" id="PTHR13690">
    <property type="entry name" value="TRANSCRIPTION FACTOR POSF21-RELATED"/>
    <property type="match status" value="1"/>
</dbReference>
<reference evidence="1 2" key="1">
    <citation type="submission" date="2024-01" db="EMBL/GenBank/DDBJ databases">
        <title>Genome assemblies of Stephania.</title>
        <authorList>
            <person name="Yang L."/>
        </authorList>
    </citation>
    <scope>NUCLEOTIDE SEQUENCE [LARGE SCALE GENOMIC DNA]</scope>
    <source>
        <strain evidence="1">QJT</strain>
        <tissue evidence="1">Leaf</tissue>
    </source>
</reference>
<dbReference type="GO" id="GO:0005634">
    <property type="term" value="C:nucleus"/>
    <property type="evidence" value="ECO:0007669"/>
    <property type="project" value="TreeGrafter"/>
</dbReference>
<dbReference type="EMBL" id="JBBNAE010000005">
    <property type="protein sequence ID" value="KAK9124199.1"/>
    <property type="molecule type" value="Genomic_DNA"/>
</dbReference>
<comment type="caution">
    <text evidence="1">The sequence shown here is derived from an EMBL/GenBank/DDBJ whole genome shotgun (WGS) entry which is preliminary data.</text>
</comment>
<proteinExistence type="predicted"/>
<name>A0AAP0IYN8_9MAGN</name>
<dbReference type="Proteomes" id="UP001417504">
    <property type="component" value="Unassembled WGS sequence"/>
</dbReference>
<accession>A0AAP0IYN8</accession>
<dbReference type="GO" id="GO:0003700">
    <property type="term" value="F:DNA-binding transcription factor activity"/>
    <property type="evidence" value="ECO:0007669"/>
    <property type="project" value="TreeGrafter"/>
</dbReference>
<dbReference type="AlphaFoldDB" id="A0AAP0IYN8"/>
<keyword evidence="2" id="KW-1185">Reference proteome</keyword>
<sequence length="54" mass="5968">MRHIAELERKVQTLQTEATTLSAQLTLLQQSELQSLSLQLLRVPACPAILATLP</sequence>
<evidence type="ECO:0000313" key="1">
    <source>
        <dbReference type="EMBL" id="KAK9124199.1"/>
    </source>
</evidence>
<organism evidence="1 2">
    <name type="scientific">Stephania japonica</name>
    <dbReference type="NCBI Taxonomy" id="461633"/>
    <lineage>
        <taxon>Eukaryota</taxon>
        <taxon>Viridiplantae</taxon>
        <taxon>Streptophyta</taxon>
        <taxon>Embryophyta</taxon>
        <taxon>Tracheophyta</taxon>
        <taxon>Spermatophyta</taxon>
        <taxon>Magnoliopsida</taxon>
        <taxon>Ranunculales</taxon>
        <taxon>Menispermaceae</taxon>
        <taxon>Menispermoideae</taxon>
        <taxon>Cissampelideae</taxon>
        <taxon>Stephania</taxon>
    </lineage>
</organism>